<proteinExistence type="predicted"/>
<reference evidence="1" key="1">
    <citation type="submission" date="2023-04" db="EMBL/GenBank/DDBJ databases">
        <title>Draft Genome sequencing of Naganishia species isolated from polar environments using Oxford Nanopore Technology.</title>
        <authorList>
            <person name="Leo P."/>
            <person name="Venkateswaran K."/>
        </authorList>
    </citation>
    <scope>NUCLEOTIDE SEQUENCE</scope>
    <source>
        <strain evidence="1">MNA-CCFEE 5425</strain>
    </source>
</reference>
<evidence type="ECO:0000313" key="2">
    <source>
        <dbReference type="Proteomes" id="UP001243375"/>
    </source>
</evidence>
<dbReference type="Proteomes" id="UP001243375">
    <property type="component" value="Unassembled WGS sequence"/>
</dbReference>
<name>A0ACC2WKL3_9TREE</name>
<keyword evidence="2" id="KW-1185">Reference proteome</keyword>
<comment type="caution">
    <text evidence="1">The sequence shown here is derived from an EMBL/GenBank/DDBJ whole genome shotgun (WGS) entry which is preliminary data.</text>
</comment>
<protein>
    <submittedName>
        <fullName evidence="1">Uncharacterized protein</fullName>
    </submittedName>
</protein>
<gene>
    <name evidence="1" type="ORF">QFC22_006483</name>
</gene>
<sequence>MSDPTELISTAALKCIFIAPAYRLGVFGFLASKELAEEAEADGEQGVVGNYGLWDQREALRWVKRYGGAMGGDLGNVTLAGMSAGAYSVHAQTVSVFLAGSCGRLQSRAGADVTLWVDGKAHALLMPDVRDGSEALAIKRIALHSNAIPTNPKTLEEVQPQFDELLEVHGISQALSGKEKLAALRSLDAKVLMEKVKQMTRHTFRPVADGKFFPKDLFARFMNGEFAKQFEKRGMSLLVGEVLNEECTYRMGAPKDSSKLRAEIANLYPGSVTEKLIHAYAVDKIHLAAALPDPNPYIGETEKLYGDIVSDGQVRAPERLLIQQLRDAGVPLERVHRYLIGFKPDFVKKVLPGVMGVPHGSDSVIWNYNILNGPSEHEREIMKEWIQDLVKFVNGKEMNYGTTEWTQQKFLGPDGKISIFEDQKWSYLMQVAALMAKE</sequence>
<organism evidence="1 2">
    <name type="scientific">Naganishia vaughanmartiniae</name>
    <dbReference type="NCBI Taxonomy" id="1424756"/>
    <lineage>
        <taxon>Eukaryota</taxon>
        <taxon>Fungi</taxon>
        <taxon>Dikarya</taxon>
        <taxon>Basidiomycota</taxon>
        <taxon>Agaricomycotina</taxon>
        <taxon>Tremellomycetes</taxon>
        <taxon>Filobasidiales</taxon>
        <taxon>Filobasidiaceae</taxon>
        <taxon>Naganishia</taxon>
    </lineage>
</organism>
<accession>A0ACC2WKL3</accession>
<evidence type="ECO:0000313" key="1">
    <source>
        <dbReference type="EMBL" id="KAJ9111612.1"/>
    </source>
</evidence>
<dbReference type="EMBL" id="JASBWU010000029">
    <property type="protein sequence ID" value="KAJ9111612.1"/>
    <property type="molecule type" value="Genomic_DNA"/>
</dbReference>